<gene>
    <name evidence="1" type="ORF">P6F46_24835</name>
</gene>
<dbReference type="EMBL" id="JASWHZ010000001">
    <property type="protein sequence ID" value="MDL2419109.1"/>
    <property type="molecule type" value="Genomic_DNA"/>
</dbReference>
<dbReference type="Proteomes" id="UP001229716">
    <property type="component" value="Unassembled WGS sequence"/>
</dbReference>
<dbReference type="Pfam" id="PF04134">
    <property type="entry name" value="DCC1-like"/>
    <property type="match status" value="1"/>
</dbReference>
<organism evidence="1 2">
    <name type="scientific">Bacillus shihchuchen</name>
    <dbReference type="NCBI Taxonomy" id="3036942"/>
    <lineage>
        <taxon>Bacteria</taxon>
        <taxon>Bacillati</taxon>
        <taxon>Bacillota</taxon>
        <taxon>Bacilli</taxon>
        <taxon>Bacillales</taxon>
        <taxon>Bacillaceae</taxon>
        <taxon>Bacillus</taxon>
        <taxon>Bacillus cereus group</taxon>
    </lineage>
</organism>
<reference evidence="1 2" key="1">
    <citation type="journal article" date="2023" name="Int. J. Mol. Sci.">
        <title>Pathogenicity and Genomic Characterization of a Novel Genospecies, Bacillus shihchuchen, of the Bacillus cereus Group Isolated from Chinese Softshell Turtle (Pelodiscus sinensis).</title>
        <authorList>
            <person name="Cheng L.W."/>
            <person name="Byadgi O.V."/>
            <person name="Tsai C.E."/>
            <person name="Wang P.C."/>
            <person name="Chen S.C."/>
        </authorList>
    </citation>
    <scope>NUCLEOTIDE SEQUENCE [LARGE SCALE GENOMIC DNA]</scope>
    <source>
        <strain evidence="1 2">QF108-045</strain>
    </source>
</reference>
<evidence type="ECO:0000313" key="2">
    <source>
        <dbReference type="Proteomes" id="UP001229716"/>
    </source>
</evidence>
<evidence type="ECO:0000313" key="1">
    <source>
        <dbReference type="EMBL" id="MDL2419109.1"/>
    </source>
</evidence>
<accession>A0ABT7KYA6</accession>
<dbReference type="InterPro" id="IPR007263">
    <property type="entry name" value="DCC1-like"/>
</dbReference>
<sequence length="98" mass="11687">MAKGKNIWKKWLPKNRIYIYFDGYCVFCNKIVGDWKEKDQHNLLYFKSFREKKNQMEINIDIEELNKYIHAVNSGNGKVYKGIDVVIEVSKEYLSIGF</sequence>
<protein>
    <submittedName>
        <fullName evidence="1">DCC1-like thiol-disulfide oxidoreductase family protein</fullName>
    </submittedName>
</protein>
<name>A0ABT7KYA6_9BACI</name>
<comment type="caution">
    <text evidence="1">The sequence shown here is derived from an EMBL/GenBank/DDBJ whole genome shotgun (WGS) entry which is preliminary data.</text>
</comment>
<keyword evidence="2" id="KW-1185">Reference proteome</keyword>
<proteinExistence type="predicted"/>